<feature type="transmembrane region" description="Helical" evidence="11">
    <location>
        <begin position="59"/>
        <end position="77"/>
    </location>
</feature>
<dbReference type="InParanoid" id="A0A5Q0BQN7"/>
<feature type="region of interest" description="Disordered" evidence="10">
    <location>
        <begin position="103"/>
        <end position="229"/>
    </location>
</feature>
<gene>
    <name evidence="13" type="ORF">F6R98_18625</name>
</gene>
<dbReference type="InterPro" id="IPR051045">
    <property type="entry name" value="TonB-dependent_transducer"/>
</dbReference>
<dbReference type="OrthoDB" id="9792653at2"/>
<dbReference type="PANTHER" id="PTHR33446:SF2">
    <property type="entry name" value="PROTEIN TONB"/>
    <property type="match status" value="1"/>
</dbReference>
<comment type="similarity">
    <text evidence="2">Belongs to the TonB family.</text>
</comment>
<reference evidence="13 14" key="1">
    <citation type="submission" date="2019-09" db="EMBL/GenBank/DDBJ databases">
        <title>Ecophysiology of the spiral-shaped methanotroph Methylospira mobilis as revealed by the complete genome sequence.</title>
        <authorList>
            <person name="Oshkin I.Y."/>
            <person name="Dedysh S.N."/>
            <person name="Miroshnikov K."/>
            <person name="Danilova O.V."/>
            <person name="Hakobyan A."/>
            <person name="Liesack W."/>
        </authorList>
    </citation>
    <scope>NUCLEOTIDE SEQUENCE [LARGE SCALE GENOMIC DNA]</scope>
    <source>
        <strain evidence="13 14">Shm1</strain>
    </source>
</reference>
<evidence type="ECO:0000256" key="8">
    <source>
        <dbReference type="ARBA" id="ARBA00022989"/>
    </source>
</evidence>
<keyword evidence="9 11" id="KW-0472">Membrane</keyword>
<dbReference type="GO" id="GO:0005886">
    <property type="term" value="C:plasma membrane"/>
    <property type="evidence" value="ECO:0007669"/>
    <property type="project" value="UniProtKB-SubCell"/>
</dbReference>
<dbReference type="SUPFAM" id="SSF74653">
    <property type="entry name" value="TolA/TonB C-terminal domain"/>
    <property type="match status" value="1"/>
</dbReference>
<dbReference type="GO" id="GO:0055085">
    <property type="term" value="P:transmembrane transport"/>
    <property type="evidence" value="ECO:0007669"/>
    <property type="project" value="InterPro"/>
</dbReference>
<feature type="compositionally biased region" description="Pro residues" evidence="10">
    <location>
        <begin position="116"/>
        <end position="127"/>
    </location>
</feature>
<evidence type="ECO:0000313" key="13">
    <source>
        <dbReference type="EMBL" id="QFY44398.1"/>
    </source>
</evidence>
<evidence type="ECO:0000256" key="3">
    <source>
        <dbReference type="ARBA" id="ARBA00022448"/>
    </source>
</evidence>
<keyword evidence="8 11" id="KW-1133">Transmembrane helix</keyword>
<feature type="compositionally biased region" description="Low complexity" evidence="10">
    <location>
        <begin position="193"/>
        <end position="202"/>
    </location>
</feature>
<evidence type="ECO:0000256" key="2">
    <source>
        <dbReference type="ARBA" id="ARBA00006555"/>
    </source>
</evidence>
<feature type="domain" description="TonB C-terminal" evidence="12">
    <location>
        <begin position="223"/>
        <end position="317"/>
    </location>
</feature>
<dbReference type="RefSeq" id="WP_153250363.1">
    <property type="nucleotide sequence ID" value="NZ_CP044205.1"/>
</dbReference>
<keyword evidence="3" id="KW-0813">Transport</keyword>
<proteinExistence type="inferred from homology"/>
<dbReference type="EMBL" id="CP044205">
    <property type="protein sequence ID" value="QFY44398.1"/>
    <property type="molecule type" value="Genomic_DNA"/>
</dbReference>
<accession>A0A5Q0BQN7</accession>
<dbReference type="AlphaFoldDB" id="A0A5Q0BQN7"/>
<keyword evidence="6 11" id="KW-0812">Transmembrane</keyword>
<keyword evidence="14" id="KW-1185">Reference proteome</keyword>
<dbReference type="GO" id="GO:0015031">
    <property type="term" value="P:protein transport"/>
    <property type="evidence" value="ECO:0007669"/>
    <property type="project" value="UniProtKB-KW"/>
</dbReference>
<dbReference type="Proteomes" id="UP000325755">
    <property type="component" value="Chromosome"/>
</dbReference>
<dbReference type="PROSITE" id="PS52015">
    <property type="entry name" value="TONB_CTD"/>
    <property type="match status" value="1"/>
</dbReference>
<protein>
    <submittedName>
        <fullName evidence="13">Energy transducer TonB</fullName>
    </submittedName>
</protein>
<dbReference type="Gene3D" id="3.30.1150.10">
    <property type="match status" value="1"/>
</dbReference>
<evidence type="ECO:0000256" key="4">
    <source>
        <dbReference type="ARBA" id="ARBA00022475"/>
    </source>
</evidence>
<evidence type="ECO:0000256" key="7">
    <source>
        <dbReference type="ARBA" id="ARBA00022927"/>
    </source>
</evidence>
<keyword evidence="4" id="KW-1003">Cell membrane</keyword>
<evidence type="ECO:0000256" key="9">
    <source>
        <dbReference type="ARBA" id="ARBA00023136"/>
    </source>
</evidence>
<name>A0A5Q0BQN7_9GAMM</name>
<evidence type="ECO:0000256" key="5">
    <source>
        <dbReference type="ARBA" id="ARBA00022519"/>
    </source>
</evidence>
<evidence type="ECO:0000256" key="10">
    <source>
        <dbReference type="SAM" id="MobiDB-lite"/>
    </source>
</evidence>
<evidence type="ECO:0000256" key="6">
    <source>
        <dbReference type="ARBA" id="ARBA00022692"/>
    </source>
</evidence>
<dbReference type="KEGG" id="mmob:F6R98_18625"/>
<keyword evidence="7" id="KW-0653">Protein transport</keyword>
<dbReference type="InterPro" id="IPR006260">
    <property type="entry name" value="TonB/TolA_C"/>
</dbReference>
<dbReference type="Pfam" id="PF03544">
    <property type="entry name" value="TonB_C"/>
    <property type="match status" value="1"/>
</dbReference>
<feature type="compositionally biased region" description="Basic and acidic residues" evidence="10">
    <location>
        <begin position="159"/>
        <end position="168"/>
    </location>
</feature>
<evidence type="ECO:0000256" key="11">
    <source>
        <dbReference type="SAM" id="Phobius"/>
    </source>
</evidence>
<organism evidence="13 14">
    <name type="scientific">Candidatus Methylospira mobilis</name>
    <dbReference type="NCBI Taxonomy" id="1808979"/>
    <lineage>
        <taxon>Bacteria</taxon>
        <taxon>Pseudomonadati</taxon>
        <taxon>Pseudomonadota</taxon>
        <taxon>Gammaproteobacteria</taxon>
        <taxon>Methylococcales</taxon>
        <taxon>Methylococcaceae</taxon>
        <taxon>Candidatus Methylospira</taxon>
    </lineage>
</organism>
<evidence type="ECO:0000256" key="1">
    <source>
        <dbReference type="ARBA" id="ARBA00004383"/>
    </source>
</evidence>
<sequence length="330" mass="35825">MNLFYKNRPTQADLDGMSHAEKDALVLELLAIQELYERKLRAQERKTADLQSKTINGPLWIAVALSIIAHILFSLYYQQHHEKPKPLLAEKGEKRIEVSLSSLPPAKSAGPQTNSPAPPAPPAPSKAPQPVQAATRPKPASKPVKVMKPAPPKVVKPRPVKEPPKETPPRIAKPSPVKEKPVQTFDDPFAYKSHSFSSDMASSGGGGGGSDSHSGGLTSPEGGLSPGSIVNVNPRIIYPRQSMQRNYQGVVKVLIHIATDGSCSGVDLVQSSGHDELDNQVLGAVQHWRFTPPKRGNMPLEGVFPFTVVFGADEEVDFNWRSVKVMPATR</sequence>
<evidence type="ECO:0000313" key="14">
    <source>
        <dbReference type="Proteomes" id="UP000325755"/>
    </source>
</evidence>
<evidence type="ECO:0000259" key="12">
    <source>
        <dbReference type="PROSITE" id="PS52015"/>
    </source>
</evidence>
<comment type="subcellular location">
    <subcellularLocation>
        <location evidence="1">Cell inner membrane</location>
        <topology evidence="1">Single-pass membrane protein</topology>
        <orientation evidence="1">Periplasmic side</orientation>
    </subcellularLocation>
</comment>
<feature type="compositionally biased region" description="Low complexity" evidence="10">
    <location>
        <begin position="128"/>
        <end position="148"/>
    </location>
</feature>
<dbReference type="InterPro" id="IPR037682">
    <property type="entry name" value="TonB_C"/>
</dbReference>
<dbReference type="PANTHER" id="PTHR33446">
    <property type="entry name" value="PROTEIN TONB-RELATED"/>
    <property type="match status" value="1"/>
</dbReference>
<keyword evidence="5" id="KW-0997">Cell inner membrane</keyword>
<dbReference type="NCBIfam" id="TIGR01352">
    <property type="entry name" value="tonB_Cterm"/>
    <property type="match status" value="1"/>
</dbReference>